<dbReference type="EMBL" id="SOPW01000020">
    <property type="protein sequence ID" value="TFB14072.1"/>
    <property type="molecule type" value="Genomic_DNA"/>
</dbReference>
<protein>
    <submittedName>
        <fullName evidence="2">Uncharacterized protein</fullName>
    </submittedName>
</protein>
<keyword evidence="3" id="KW-1185">Reference proteome</keyword>
<keyword evidence="1" id="KW-1133">Transmembrane helix</keyword>
<proteinExistence type="predicted"/>
<sequence length="78" mass="8567">MADDFKHRDVQVEHREKKTDSGRVGATAIKWIAILIIVFGIMWFLISYVFPMFGGGAQGTGGQEAQTILDLNSILKAG</sequence>
<keyword evidence="1" id="KW-0472">Membrane</keyword>
<dbReference type="OrthoDB" id="2974006at2"/>
<dbReference type="RefSeq" id="WP_134341279.1">
    <property type="nucleotide sequence ID" value="NZ_SOPW01000020.1"/>
</dbReference>
<keyword evidence="1" id="KW-0812">Transmembrane</keyword>
<evidence type="ECO:0000313" key="2">
    <source>
        <dbReference type="EMBL" id="TFB14072.1"/>
    </source>
</evidence>
<evidence type="ECO:0000256" key="1">
    <source>
        <dbReference type="SAM" id="Phobius"/>
    </source>
</evidence>
<dbReference type="AlphaFoldDB" id="A0A4Y8IDK6"/>
<name>A0A4Y8IDK6_9BACI</name>
<reference evidence="2 3" key="1">
    <citation type="submission" date="2019-03" db="EMBL/GenBank/DDBJ databases">
        <authorList>
            <person name="He R.-H."/>
        </authorList>
    </citation>
    <scope>NUCLEOTIDE SEQUENCE [LARGE SCALE GENOMIC DNA]</scope>
    <source>
        <strain evidence="3">SH 714</strain>
    </source>
</reference>
<organism evidence="2 3">
    <name type="scientific">Filobacillus milosensis</name>
    <dbReference type="NCBI Taxonomy" id="94137"/>
    <lineage>
        <taxon>Bacteria</taxon>
        <taxon>Bacillati</taxon>
        <taxon>Bacillota</taxon>
        <taxon>Bacilli</taxon>
        <taxon>Bacillales</taxon>
        <taxon>Bacillaceae</taxon>
        <taxon>Filobacillus</taxon>
    </lineage>
</organism>
<comment type="caution">
    <text evidence="2">The sequence shown here is derived from an EMBL/GenBank/DDBJ whole genome shotgun (WGS) entry which is preliminary data.</text>
</comment>
<gene>
    <name evidence="2" type="ORF">E3U55_14935</name>
</gene>
<accession>A0A4Y8IDK6</accession>
<feature type="transmembrane region" description="Helical" evidence="1">
    <location>
        <begin position="28"/>
        <end position="50"/>
    </location>
</feature>
<dbReference type="Proteomes" id="UP000297975">
    <property type="component" value="Unassembled WGS sequence"/>
</dbReference>
<evidence type="ECO:0000313" key="3">
    <source>
        <dbReference type="Proteomes" id="UP000297975"/>
    </source>
</evidence>